<feature type="transmembrane region" description="Helical" evidence="1">
    <location>
        <begin position="72"/>
        <end position="93"/>
    </location>
</feature>
<name>A0A5A7N402_9PROT</name>
<comment type="caution">
    <text evidence="2">The sequence shown here is derived from an EMBL/GenBank/DDBJ whole genome shotgun (WGS) entry which is preliminary data.</text>
</comment>
<dbReference type="AlphaFoldDB" id="A0A5A7N402"/>
<gene>
    <name evidence="2" type="ORF">JCM17846_04190</name>
</gene>
<proteinExistence type="predicted"/>
<protein>
    <submittedName>
        <fullName evidence="2">Uncharacterized protein</fullName>
    </submittedName>
</protein>
<dbReference type="Proteomes" id="UP000324996">
    <property type="component" value="Unassembled WGS sequence"/>
</dbReference>
<evidence type="ECO:0000313" key="3">
    <source>
        <dbReference type="Proteomes" id="UP000324996"/>
    </source>
</evidence>
<organism evidence="2 3">
    <name type="scientific">Iodidimonas nitroreducens</name>
    <dbReference type="NCBI Taxonomy" id="1236968"/>
    <lineage>
        <taxon>Bacteria</taxon>
        <taxon>Pseudomonadati</taxon>
        <taxon>Pseudomonadota</taxon>
        <taxon>Alphaproteobacteria</taxon>
        <taxon>Iodidimonadales</taxon>
        <taxon>Iodidimonadaceae</taxon>
        <taxon>Iodidimonas</taxon>
    </lineage>
</organism>
<evidence type="ECO:0000256" key="1">
    <source>
        <dbReference type="SAM" id="Phobius"/>
    </source>
</evidence>
<keyword evidence="1" id="KW-0472">Membrane</keyword>
<keyword evidence="1" id="KW-1133">Transmembrane helix</keyword>
<reference evidence="2 3" key="1">
    <citation type="submission" date="2019-09" db="EMBL/GenBank/DDBJ databases">
        <title>NBRP : Genome information of microbial organism related human and environment.</title>
        <authorList>
            <person name="Hattori M."/>
            <person name="Oshima K."/>
            <person name="Inaba H."/>
            <person name="Suda W."/>
            <person name="Sakamoto M."/>
            <person name="Iino T."/>
            <person name="Kitahara M."/>
            <person name="Oshida Y."/>
            <person name="Iida T."/>
            <person name="Kudo T."/>
            <person name="Itoh T."/>
            <person name="Ohkuma M."/>
        </authorList>
    </citation>
    <scope>NUCLEOTIDE SEQUENCE [LARGE SCALE GENOMIC DNA]</scope>
    <source>
        <strain evidence="2 3">Q-1</strain>
    </source>
</reference>
<sequence>MLAALLLRALIPVGYMLNYSSLITGESLIVLCPTGLEGLVEGTAFESVLSDHGHHGANDGEGVVHRDAAPCVFAALAALLLILSVLCFILGLWPALRAWVAPQSVLGRRALINPRHPARAPPAFA</sequence>
<keyword evidence="1" id="KW-0812">Transmembrane</keyword>
<evidence type="ECO:0000313" key="2">
    <source>
        <dbReference type="EMBL" id="GER02737.1"/>
    </source>
</evidence>
<accession>A0A5A7N402</accession>
<dbReference type="EMBL" id="BKCN01000001">
    <property type="protein sequence ID" value="GER02737.1"/>
    <property type="molecule type" value="Genomic_DNA"/>
</dbReference>
<keyword evidence="3" id="KW-1185">Reference proteome</keyword>